<protein>
    <submittedName>
        <fullName evidence="2">Uncharacterized protein</fullName>
    </submittedName>
</protein>
<name>A0ABX2F9Q0_9PSEU</name>
<organism evidence="2 3">
    <name type="scientific">Kibdelosporangium persicum</name>
    <dbReference type="NCBI Taxonomy" id="2698649"/>
    <lineage>
        <taxon>Bacteria</taxon>
        <taxon>Bacillati</taxon>
        <taxon>Actinomycetota</taxon>
        <taxon>Actinomycetes</taxon>
        <taxon>Pseudonocardiales</taxon>
        <taxon>Pseudonocardiaceae</taxon>
        <taxon>Kibdelosporangium</taxon>
    </lineage>
</organism>
<dbReference type="EMBL" id="JAAATY010000017">
    <property type="protein sequence ID" value="NRN68002.1"/>
    <property type="molecule type" value="Genomic_DNA"/>
</dbReference>
<keyword evidence="1" id="KW-0732">Signal</keyword>
<dbReference type="RefSeq" id="WP_173136610.1">
    <property type="nucleotide sequence ID" value="NZ_CBCSGW010000009.1"/>
</dbReference>
<sequence>MNETGQARSRHRWARPAAGLLALLTTLLAAALTLGGGTASAATPSTSTATDVRLTPAQAGQFTRQVDMLAGEMKINGTACLQLDPVPYPCGWVFSKSMSQAIWKAVVNKPITAVANYCRDLLPGGLDWVCDRVANTLRNLTAPNGRCLFIGAKISSRGLVPVVKYTTQHCV</sequence>
<feature type="signal peptide" evidence="1">
    <location>
        <begin position="1"/>
        <end position="41"/>
    </location>
</feature>
<gene>
    <name evidence="2" type="ORF">GC106_52430</name>
</gene>
<comment type="caution">
    <text evidence="2">The sequence shown here is derived from an EMBL/GenBank/DDBJ whole genome shotgun (WGS) entry which is preliminary data.</text>
</comment>
<proteinExistence type="predicted"/>
<dbReference type="Proteomes" id="UP000763557">
    <property type="component" value="Unassembled WGS sequence"/>
</dbReference>
<evidence type="ECO:0000313" key="3">
    <source>
        <dbReference type="Proteomes" id="UP000763557"/>
    </source>
</evidence>
<reference evidence="2 3" key="1">
    <citation type="submission" date="2020-01" db="EMBL/GenBank/DDBJ databases">
        <title>Kibdelosporangium persica a novel Actinomycetes from a hot desert in Iran.</title>
        <authorList>
            <person name="Safaei N."/>
            <person name="Zaburannyi N."/>
            <person name="Mueller R."/>
            <person name="Wink J."/>
        </authorList>
    </citation>
    <scope>NUCLEOTIDE SEQUENCE [LARGE SCALE GENOMIC DNA]</scope>
    <source>
        <strain evidence="2 3">4NS15</strain>
    </source>
</reference>
<keyword evidence="3" id="KW-1185">Reference proteome</keyword>
<accession>A0ABX2F9Q0</accession>
<feature type="chain" id="PRO_5046718407" evidence="1">
    <location>
        <begin position="42"/>
        <end position="171"/>
    </location>
</feature>
<evidence type="ECO:0000313" key="2">
    <source>
        <dbReference type="EMBL" id="NRN68002.1"/>
    </source>
</evidence>
<evidence type="ECO:0000256" key="1">
    <source>
        <dbReference type="SAM" id="SignalP"/>
    </source>
</evidence>